<dbReference type="PIRSF" id="PIRSF000774">
    <property type="entry name" value="RpoN"/>
    <property type="match status" value="1"/>
</dbReference>
<dbReference type="Gene3D" id="1.10.10.1330">
    <property type="entry name" value="RNA polymerase sigma-54 factor, core-binding domain"/>
    <property type="match status" value="1"/>
</dbReference>
<dbReference type="Pfam" id="PF00309">
    <property type="entry name" value="Sigma54_AID"/>
    <property type="match status" value="1"/>
</dbReference>
<name>A0A059NYP3_9BACI</name>
<dbReference type="RefSeq" id="WP_035507080.1">
    <property type="nucleotide sequence ID" value="NZ_CCDH010000001.1"/>
</dbReference>
<keyword evidence="8" id="KW-0804">Transcription</keyword>
<dbReference type="PANTHER" id="PTHR32248">
    <property type="entry name" value="RNA POLYMERASE SIGMA-54 FACTOR"/>
    <property type="match status" value="1"/>
</dbReference>
<dbReference type="PROSITE" id="PS50044">
    <property type="entry name" value="SIGMA54_3"/>
    <property type="match status" value="1"/>
</dbReference>
<evidence type="ECO:0000259" key="11">
    <source>
        <dbReference type="Pfam" id="PF04963"/>
    </source>
</evidence>
<comment type="caution">
    <text evidence="12">The sequence shown here is derived from an EMBL/GenBank/DDBJ whole genome shotgun (WGS) entry which is preliminary data.</text>
</comment>
<evidence type="ECO:0000256" key="6">
    <source>
        <dbReference type="ARBA" id="ARBA00023082"/>
    </source>
</evidence>
<dbReference type="AlphaFoldDB" id="A0A059NYP3"/>
<dbReference type="InterPro" id="IPR038709">
    <property type="entry name" value="RpoN_core-bd_sf"/>
</dbReference>
<evidence type="ECO:0000259" key="10">
    <source>
        <dbReference type="Pfam" id="PF04552"/>
    </source>
</evidence>
<feature type="domain" description="RNA polymerase sigma factor 54 DNA-binding" evidence="10">
    <location>
        <begin position="268"/>
        <end position="424"/>
    </location>
</feature>
<dbReference type="GO" id="GO:0001216">
    <property type="term" value="F:DNA-binding transcription activator activity"/>
    <property type="evidence" value="ECO:0007669"/>
    <property type="project" value="InterPro"/>
</dbReference>
<reference evidence="13" key="1">
    <citation type="submission" date="2014-03" db="EMBL/GenBank/DDBJ databases">
        <authorList>
            <person name="Urmite Genomes U."/>
        </authorList>
    </citation>
    <scope>NUCLEOTIDE SEQUENCE [LARGE SCALE GENOMIC DNA]</scope>
    <source>
        <strain evidence="13">HD-03</strain>
    </source>
</reference>
<feature type="region of interest" description="Disordered" evidence="9">
    <location>
        <begin position="414"/>
        <end position="438"/>
    </location>
</feature>
<organism evidence="12 13">
    <name type="scientific">Halobacillus karajensis</name>
    <dbReference type="NCBI Taxonomy" id="195088"/>
    <lineage>
        <taxon>Bacteria</taxon>
        <taxon>Bacillati</taxon>
        <taxon>Bacillota</taxon>
        <taxon>Bacilli</taxon>
        <taxon>Bacillales</taxon>
        <taxon>Bacillaceae</taxon>
        <taxon>Halobacillus</taxon>
    </lineage>
</organism>
<dbReference type="InterPro" id="IPR007046">
    <property type="entry name" value="RNA_pol_sigma_54_core-bd"/>
</dbReference>
<evidence type="ECO:0000256" key="4">
    <source>
        <dbReference type="ARBA" id="ARBA00022695"/>
    </source>
</evidence>
<dbReference type="PROSITE" id="PS00718">
    <property type="entry name" value="SIGMA54_2"/>
    <property type="match status" value="1"/>
</dbReference>
<feature type="domain" description="RNA polymerase sigma factor 54 core-binding" evidence="11">
    <location>
        <begin position="71"/>
        <end position="239"/>
    </location>
</feature>
<gene>
    <name evidence="12" type="primary">rpoN1</name>
    <name evidence="12" type="ORF">BN983_01577</name>
</gene>
<dbReference type="Proteomes" id="UP000028868">
    <property type="component" value="Unassembled WGS sequence"/>
</dbReference>
<evidence type="ECO:0000256" key="2">
    <source>
        <dbReference type="ARBA" id="ARBA00022478"/>
    </source>
</evidence>
<accession>A0A059NYP3</accession>
<keyword evidence="5" id="KW-0805">Transcription regulation</keyword>
<keyword evidence="2" id="KW-0240">DNA-directed RNA polymerase</keyword>
<comment type="similarity">
    <text evidence="1">Belongs to the sigma-54 factor family.</text>
</comment>
<dbReference type="Pfam" id="PF04552">
    <property type="entry name" value="Sigma54_DBD"/>
    <property type="match status" value="1"/>
</dbReference>
<sequence>MKLELTHKQTTGLVMTTEMRQAIKMLQWTSADVWEYLQREVNENPILSIESSNITPYDRGNKAAYHDPIDYIASNHKDWRDELVEQTAWLKVEASLKEALLFLIGNLNEQGFCTISEVEAAQQTGQTIETINRARRLLIQFEPMGVGCLNFKEFLLFQVEDRYPDSPLLTTLIMNHLEDLASEQFGKVSQELEVEERQVKEGLAMIKTLDPRPVLPSQGTGEIPVMPDLILEKKEGGYLLRDPFKVNQQMKWDEQLVQMYKEGKQAQEYLDGCFKRASWLFKSIEQRQQTIMKVAELIIQHQKEFFHGGTLKPFTLKKAAQILGVHESTVSRTVANKVMQTPMGTLELKSFFVTGYRTEDGDEVSSQHLKELIKEMISKEEPLNTLSDQKIAMELMRKHNVRISRRTVAKYRESLSIPSSSKRKAAGRERISPILLHS</sequence>
<protein>
    <submittedName>
        <fullName evidence="12">RNA polymerase sigma-54 factor 1</fullName>
    </submittedName>
</protein>
<evidence type="ECO:0000256" key="7">
    <source>
        <dbReference type="ARBA" id="ARBA00023125"/>
    </source>
</evidence>
<dbReference type="PANTHER" id="PTHR32248:SF4">
    <property type="entry name" value="RNA POLYMERASE SIGMA-54 FACTOR"/>
    <property type="match status" value="1"/>
</dbReference>
<dbReference type="Pfam" id="PF04963">
    <property type="entry name" value="Sigma54_CBD"/>
    <property type="match status" value="1"/>
</dbReference>
<dbReference type="GO" id="GO:0000428">
    <property type="term" value="C:DNA-directed RNA polymerase complex"/>
    <property type="evidence" value="ECO:0007669"/>
    <property type="project" value="UniProtKB-KW"/>
</dbReference>
<dbReference type="GO" id="GO:0016779">
    <property type="term" value="F:nucleotidyltransferase activity"/>
    <property type="evidence" value="ECO:0007669"/>
    <property type="project" value="UniProtKB-KW"/>
</dbReference>
<evidence type="ECO:0000256" key="8">
    <source>
        <dbReference type="ARBA" id="ARBA00023163"/>
    </source>
</evidence>
<evidence type="ECO:0000256" key="3">
    <source>
        <dbReference type="ARBA" id="ARBA00022679"/>
    </source>
</evidence>
<proteinExistence type="inferred from homology"/>
<dbReference type="InterPro" id="IPR000394">
    <property type="entry name" value="RNA_pol_sigma_54"/>
</dbReference>
<evidence type="ECO:0000313" key="12">
    <source>
        <dbReference type="EMBL" id="CDQ23351.1"/>
    </source>
</evidence>
<dbReference type="InterPro" id="IPR007634">
    <property type="entry name" value="RNA_pol_sigma_54_DNA-bd"/>
</dbReference>
<dbReference type="OrthoDB" id="9814402at2"/>
<reference evidence="12 13" key="2">
    <citation type="submission" date="2014-05" db="EMBL/GenBank/DDBJ databases">
        <title>Draft genome sequence of Halobacillus karajensis HK-03.</title>
        <authorList>
            <person name="Khelaifia S."/>
            <person name="Croce O."/>
            <person name="Lagier J.C."/>
            <person name="Raoult D."/>
        </authorList>
    </citation>
    <scope>NUCLEOTIDE SEQUENCE [LARGE SCALE GENOMIC DNA]</scope>
    <source>
        <strain evidence="12 13">HD-03</strain>
    </source>
</reference>
<dbReference type="NCBIfam" id="TIGR02395">
    <property type="entry name" value="rpoN_sigma"/>
    <property type="match status" value="1"/>
</dbReference>
<keyword evidence="6" id="KW-0731">Sigma factor</keyword>
<dbReference type="PRINTS" id="PR00045">
    <property type="entry name" value="SIGMA54FCT"/>
</dbReference>
<dbReference type="EMBL" id="CCDI010000001">
    <property type="protein sequence ID" value="CDQ23351.1"/>
    <property type="molecule type" value="Genomic_DNA"/>
</dbReference>
<evidence type="ECO:0000256" key="9">
    <source>
        <dbReference type="SAM" id="MobiDB-lite"/>
    </source>
</evidence>
<evidence type="ECO:0000256" key="1">
    <source>
        <dbReference type="ARBA" id="ARBA00008798"/>
    </source>
</evidence>
<dbReference type="GO" id="GO:0003677">
    <property type="term" value="F:DNA binding"/>
    <property type="evidence" value="ECO:0007669"/>
    <property type="project" value="UniProtKB-KW"/>
</dbReference>
<keyword evidence="7" id="KW-0238">DNA-binding</keyword>
<evidence type="ECO:0000256" key="5">
    <source>
        <dbReference type="ARBA" id="ARBA00023015"/>
    </source>
</evidence>
<keyword evidence="13" id="KW-1185">Reference proteome</keyword>
<keyword evidence="4" id="KW-0548">Nucleotidyltransferase</keyword>
<keyword evidence="3" id="KW-0808">Transferase</keyword>
<evidence type="ECO:0000313" key="13">
    <source>
        <dbReference type="Proteomes" id="UP000028868"/>
    </source>
</evidence>
<dbReference type="GO" id="GO:0016987">
    <property type="term" value="F:sigma factor activity"/>
    <property type="evidence" value="ECO:0007669"/>
    <property type="project" value="UniProtKB-KW"/>
</dbReference>
<dbReference type="Gene3D" id="1.10.10.60">
    <property type="entry name" value="Homeodomain-like"/>
    <property type="match status" value="1"/>
</dbReference>
<dbReference type="GO" id="GO:0006352">
    <property type="term" value="P:DNA-templated transcription initiation"/>
    <property type="evidence" value="ECO:0007669"/>
    <property type="project" value="InterPro"/>
</dbReference>